<accession>A0A4V5NVM3</accession>
<dbReference type="Gene3D" id="2.40.30.10">
    <property type="entry name" value="Translation factors"/>
    <property type="match status" value="1"/>
</dbReference>
<evidence type="ECO:0000313" key="5">
    <source>
        <dbReference type="EMBL" id="TKB51121.1"/>
    </source>
</evidence>
<dbReference type="CDD" id="cd06189">
    <property type="entry name" value="flavin_oxioreductase"/>
    <property type="match status" value="1"/>
</dbReference>
<dbReference type="EC" id="1.16.1.3" evidence="5"/>
<dbReference type="OrthoDB" id="9806195at2"/>
<evidence type="ECO:0000259" key="4">
    <source>
        <dbReference type="PROSITE" id="PS51384"/>
    </source>
</evidence>
<dbReference type="InterPro" id="IPR017938">
    <property type="entry name" value="Riboflavin_synthase-like_b-brl"/>
</dbReference>
<dbReference type="GO" id="GO:0008218">
    <property type="term" value="P:bioluminescence"/>
    <property type="evidence" value="ECO:0007669"/>
    <property type="project" value="UniProtKB-KW"/>
</dbReference>
<dbReference type="InterPro" id="IPR050415">
    <property type="entry name" value="MRET"/>
</dbReference>
<feature type="domain" description="FAD-binding FR-type" evidence="4">
    <location>
        <begin position="1"/>
        <end position="99"/>
    </location>
</feature>
<dbReference type="SUPFAM" id="SSF52343">
    <property type="entry name" value="Ferredoxin reductase-like, C-terminal NADP-linked domain"/>
    <property type="match status" value="1"/>
</dbReference>
<dbReference type="SUPFAM" id="SSF63380">
    <property type="entry name" value="Riboflavin synthase domain-like"/>
    <property type="match status" value="1"/>
</dbReference>
<dbReference type="AlphaFoldDB" id="A0A4V5NVM3"/>
<evidence type="ECO:0000313" key="6">
    <source>
        <dbReference type="Proteomes" id="UP000305674"/>
    </source>
</evidence>
<organism evidence="5 6">
    <name type="scientific">Ferrimonas sediminicola</name>
    <dbReference type="NCBI Taxonomy" id="2569538"/>
    <lineage>
        <taxon>Bacteria</taxon>
        <taxon>Pseudomonadati</taxon>
        <taxon>Pseudomonadota</taxon>
        <taxon>Gammaproteobacteria</taxon>
        <taxon>Alteromonadales</taxon>
        <taxon>Ferrimonadaceae</taxon>
        <taxon>Ferrimonas</taxon>
    </lineage>
</organism>
<protein>
    <submittedName>
        <fullName evidence="5">NAD(P)H-flavin reductase</fullName>
        <ecNumber evidence="5">1.16.1.3</ecNumber>
        <ecNumber evidence="5">1.5.1.41</ecNumber>
    </submittedName>
</protein>
<dbReference type="InterPro" id="IPR017927">
    <property type="entry name" value="FAD-bd_FR_type"/>
</dbReference>
<evidence type="ECO:0000256" key="2">
    <source>
        <dbReference type="ARBA" id="ARBA00023223"/>
    </source>
</evidence>
<proteinExistence type="inferred from homology"/>
<dbReference type="PANTHER" id="PTHR47354:SF7">
    <property type="entry name" value="NAD(P)H-FLAVIN REDUCTASE"/>
    <property type="match status" value="1"/>
</dbReference>
<keyword evidence="1 5" id="KW-0560">Oxidoreductase</keyword>
<evidence type="ECO:0000256" key="3">
    <source>
        <dbReference type="ARBA" id="ARBA00038177"/>
    </source>
</evidence>
<gene>
    <name evidence="5" type="ORF">FCL40_00775</name>
</gene>
<dbReference type="RefSeq" id="WP_136850377.1">
    <property type="nucleotide sequence ID" value="NZ_SWCI01000001.1"/>
</dbReference>
<keyword evidence="2" id="KW-0455">Luminescence</keyword>
<dbReference type="Proteomes" id="UP000305674">
    <property type="component" value="Unassembled WGS sequence"/>
</dbReference>
<dbReference type="EMBL" id="SWCI01000001">
    <property type="protein sequence ID" value="TKB51121.1"/>
    <property type="molecule type" value="Genomic_DNA"/>
</dbReference>
<dbReference type="Pfam" id="PF00175">
    <property type="entry name" value="NAD_binding_1"/>
    <property type="match status" value="1"/>
</dbReference>
<dbReference type="InterPro" id="IPR001433">
    <property type="entry name" value="OxRdtase_FAD/NAD-bd"/>
</dbReference>
<dbReference type="PRINTS" id="PR00410">
    <property type="entry name" value="PHEHYDRXLASE"/>
</dbReference>
<sequence length="231" mass="25557">MQRISCKIASVTPFCDTVFKVILTPEQPVQFKAGQYLTVVMDDEDKRPFSIASTPLDASQIELHIGASVAESYAMQVIERLQANDSIEVELAFGDAVLRQESDRPRLLVAGGTGFSYINAIMETLIAQGDTTTTFLYWGCRDRAAMYLADKVQQWASTLPHLTFVPVFDQAVEGERQGTVIDAVCSDFVGLGEYDIYIAGRFEMAGAAREAFRQHGVNEAHLYGDAYAFMK</sequence>
<reference evidence="5 6" key="1">
    <citation type="submission" date="2019-04" db="EMBL/GenBank/DDBJ databases">
        <authorList>
            <person name="Hwang J.C."/>
        </authorList>
    </citation>
    <scope>NUCLEOTIDE SEQUENCE [LARGE SCALE GENOMIC DNA]</scope>
    <source>
        <strain evidence="5 6">IMCC35001</strain>
    </source>
</reference>
<dbReference type="PANTHER" id="PTHR47354">
    <property type="entry name" value="NADH OXIDOREDUCTASE HCR"/>
    <property type="match status" value="1"/>
</dbReference>
<name>A0A4V5NVM3_9GAMM</name>
<dbReference type="PROSITE" id="PS51384">
    <property type="entry name" value="FAD_FR"/>
    <property type="match status" value="1"/>
</dbReference>
<keyword evidence="6" id="KW-1185">Reference proteome</keyword>
<dbReference type="Gene3D" id="3.40.50.80">
    <property type="entry name" value="Nucleotide-binding domain of ferredoxin-NADP reductase (FNR) module"/>
    <property type="match status" value="1"/>
</dbReference>
<dbReference type="NCBIfam" id="NF005963">
    <property type="entry name" value="PRK08051.1"/>
    <property type="match status" value="1"/>
</dbReference>
<dbReference type="InterPro" id="IPR039261">
    <property type="entry name" value="FNR_nucleotide-bd"/>
</dbReference>
<dbReference type="EC" id="1.5.1.41" evidence="5"/>
<comment type="similarity">
    <text evidence="3">Belongs to the Fre/LuxG FAD/NAD(P) flavoprotein oxidoreductase family.</text>
</comment>
<evidence type="ECO:0000256" key="1">
    <source>
        <dbReference type="ARBA" id="ARBA00023002"/>
    </source>
</evidence>
<dbReference type="GO" id="GO:0052875">
    <property type="term" value="F:riboflavin reductase [NAD(P)H] activity"/>
    <property type="evidence" value="ECO:0007669"/>
    <property type="project" value="UniProtKB-EC"/>
</dbReference>
<comment type="caution">
    <text evidence="5">The sequence shown here is derived from an EMBL/GenBank/DDBJ whole genome shotgun (WGS) entry which is preliminary data.</text>
</comment>